<dbReference type="GO" id="GO:0008081">
    <property type="term" value="F:phosphoric diester hydrolase activity"/>
    <property type="evidence" value="ECO:0007669"/>
    <property type="project" value="TreeGrafter"/>
</dbReference>
<evidence type="ECO:0000256" key="5">
    <source>
        <dbReference type="ARBA" id="ARBA00022842"/>
    </source>
</evidence>
<evidence type="ECO:0000256" key="4">
    <source>
        <dbReference type="ARBA" id="ARBA00022801"/>
    </source>
</evidence>
<evidence type="ECO:0000256" key="6">
    <source>
        <dbReference type="PIRSR" id="PIRSR604808-1"/>
    </source>
</evidence>
<evidence type="ECO:0000256" key="8">
    <source>
        <dbReference type="PIRSR" id="PIRSR604808-3"/>
    </source>
</evidence>
<dbReference type="EMBL" id="FSRA01000002">
    <property type="protein sequence ID" value="SIO44487.1"/>
    <property type="molecule type" value="Genomic_DNA"/>
</dbReference>
<proteinExistence type="inferred from homology"/>
<dbReference type="InterPro" id="IPR020847">
    <property type="entry name" value="AP_endonuclease_F1_BS"/>
</dbReference>
<keyword evidence="5 7" id="KW-0460">Magnesium</keyword>
<dbReference type="CDD" id="cd10281">
    <property type="entry name" value="Nape_like_AP-endo"/>
    <property type="match status" value="1"/>
</dbReference>
<dbReference type="FunFam" id="3.60.10.10:FF:000026">
    <property type="entry name" value="Exodeoxyribonuclease III"/>
    <property type="match status" value="1"/>
</dbReference>
<dbReference type="GO" id="GO:0046872">
    <property type="term" value="F:metal ion binding"/>
    <property type="evidence" value="ECO:0007669"/>
    <property type="project" value="UniProtKB-KW"/>
</dbReference>
<dbReference type="STRING" id="536979.SAMN04488055_4087"/>
<feature type="binding site" evidence="7">
    <location>
        <position position="250"/>
    </location>
    <ligand>
        <name>Mg(2+)</name>
        <dbReference type="ChEBI" id="CHEBI:18420"/>
        <label>1</label>
    </ligand>
</feature>
<feature type="binding site" evidence="7">
    <location>
        <position position="156"/>
    </location>
    <ligand>
        <name>Mg(2+)</name>
        <dbReference type="ChEBI" id="CHEBI:18420"/>
        <label>1</label>
    </ligand>
</feature>
<dbReference type="PROSITE" id="PS00726">
    <property type="entry name" value="AP_NUCLEASE_F1_1"/>
    <property type="match status" value="1"/>
</dbReference>
<evidence type="ECO:0000256" key="7">
    <source>
        <dbReference type="PIRSR" id="PIRSR604808-2"/>
    </source>
</evidence>
<dbReference type="GO" id="GO:0003906">
    <property type="term" value="F:DNA-(apurinic or apyrimidinic site) endonuclease activity"/>
    <property type="evidence" value="ECO:0007669"/>
    <property type="project" value="TreeGrafter"/>
</dbReference>
<evidence type="ECO:0000259" key="9">
    <source>
        <dbReference type="Pfam" id="PF03372"/>
    </source>
</evidence>
<feature type="binding site" evidence="7">
    <location>
        <position position="251"/>
    </location>
    <ligand>
        <name>Mg(2+)</name>
        <dbReference type="ChEBI" id="CHEBI:18420"/>
        <label>1</label>
    </ligand>
</feature>
<feature type="binding site" evidence="7">
    <location>
        <position position="41"/>
    </location>
    <ligand>
        <name>Mg(2+)</name>
        <dbReference type="ChEBI" id="CHEBI:18420"/>
        <label>1</label>
    </ligand>
</feature>
<feature type="domain" description="Endonuclease/exonuclease/phosphatase" evidence="9">
    <location>
        <begin position="10"/>
        <end position="251"/>
    </location>
</feature>
<dbReference type="PROSITE" id="PS51435">
    <property type="entry name" value="AP_NUCLEASE_F1_4"/>
    <property type="match status" value="1"/>
</dbReference>
<organism evidence="10 11">
    <name type="scientific">Chitinophaga niabensis</name>
    <dbReference type="NCBI Taxonomy" id="536979"/>
    <lineage>
        <taxon>Bacteria</taxon>
        <taxon>Pseudomonadati</taxon>
        <taxon>Bacteroidota</taxon>
        <taxon>Chitinophagia</taxon>
        <taxon>Chitinophagales</taxon>
        <taxon>Chitinophagaceae</taxon>
        <taxon>Chitinophaga</taxon>
    </lineage>
</organism>
<comment type="cofactor">
    <cofactor evidence="7">
        <name>Mg(2+)</name>
        <dbReference type="ChEBI" id="CHEBI:18420"/>
    </cofactor>
    <cofactor evidence="7">
        <name>Mn(2+)</name>
        <dbReference type="ChEBI" id="CHEBI:29035"/>
    </cofactor>
    <text evidence="7">Probably binds two magnesium or manganese ions per subunit.</text>
</comment>
<dbReference type="PANTHER" id="PTHR22748:SF6">
    <property type="entry name" value="DNA-(APURINIC OR APYRIMIDINIC SITE) ENDONUCLEASE"/>
    <property type="match status" value="1"/>
</dbReference>
<gene>
    <name evidence="10" type="ORF">SAMN04488055_4087</name>
</gene>
<evidence type="ECO:0000256" key="2">
    <source>
        <dbReference type="ARBA" id="ARBA00007092"/>
    </source>
</evidence>
<dbReference type="InterPro" id="IPR036691">
    <property type="entry name" value="Endo/exonu/phosph_ase_sf"/>
</dbReference>
<keyword evidence="4" id="KW-0378">Hydrolase</keyword>
<dbReference type="NCBIfam" id="TIGR00633">
    <property type="entry name" value="xth"/>
    <property type="match status" value="1"/>
</dbReference>
<dbReference type="Gene3D" id="3.60.10.10">
    <property type="entry name" value="Endonuclease/exonuclease/phosphatase"/>
    <property type="match status" value="1"/>
</dbReference>
<accession>A0A1N6JJZ1</accession>
<keyword evidence="3 7" id="KW-0479">Metal-binding</keyword>
<feature type="site" description="Transition state stabilizer" evidence="8">
    <location>
        <position position="156"/>
    </location>
</feature>
<name>A0A1N6JJZ1_9BACT</name>
<keyword evidence="11" id="KW-1185">Reference proteome</keyword>
<evidence type="ECO:0000313" key="11">
    <source>
        <dbReference type="Proteomes" id="UP000185003"/>
    </source>
</evidence>
<dbReference type="AlphaFoldDB" id="A0A1N6JJZ1"/>
<dbReference type="GO" id="GO:0003677">
    <property type="term" value="F:DNA binding"/>
    <property type="evidence" value="ECO:0007669"/>
    <property type="project" value="InterPro"/>
</dbReference>
<reference evidence="10 11" key="1">
    <citation type="submission" date="2016-11" db="EMBL/GenBank/DDBJ databases">
        <authorList>
            <person name="Jaros S."/>
            <person name="Januszkiewicz K."/>
            <person name="Wedrychowicz H."/>
        </authorList>
    </citation>
    <scope>NUCLEOTIDE SEQUENCE [LARGE SCALE GENOMIC DNA]</scope>
    <source>
        <strain evidence="10 11">DSM 24787</strain>
    </source>
</reference>
<comment type="similarity">
    <text evidence="2">Belongs to the DNA repair enzymes AP/ExoA family.</text>
</comment>
<dbReference type="PANTHER" id="PTHR22748">
    <property type="entry name" value="AP ENDONUCLEASE"/>
    <property type="match status" value="1"/>
</dbReference>
<comment type="cofactor">
    <cofactor evidence="1">
        <name>Mn(2+)</name>
        <dbReference type="ChEBI" id="CHEBI:29035"/>
    </cofactor>
</comment>
<dbReference type="Pfam" id="PF03372">
    <property type="entry name" value="Exo_endo_phos"/>
    <property type="match status" value="1"/>
</dbReference>
<feature type="binding site" evidence="7">
    <location>
        <position position="13"/>
    </location>
    <ligand>
        <name>Mg(2+)</name>
        <dbReference type="ChEBI" id="CHEBI:18420"/>
        <label>1</label>
    </ligand>
</feature>
<feature type="site" description="Important for catalytic activity" evidence="8">
    <location>
        <position position="225"/>
    </location>
</feature>
<feature type="active site" description="Proton donor/acceptor" evidence="6">
    <location>
        <position position="154"/>
    </location>
</feature>
<evidence type="ECO:0000313" key="10">
    <source>
        <dbReference type="EMBL" id="SIO44487.1"/>
    </source>
</evidence>
<dbReference type="SUPFAM" id="SSF56219">
    <property type="entry name" value="DNase I-like"/>
    <property type="match status" value="1"/>
</dbReference>
<dbReference type="GO" id="GO:0006284">
    <property type="term" value="P:base-excision repair"/>
    <property type="evidence" value="ECO:0007669"/>
    <property type="project" value="TreeGrafter"/>
</dbReference>
<evidence type="ECO:0000256" key="1">
    <source>
        <dbReference type="ARBA" id="ARBA00001936"/>
    </source>
</evidence>
<feature type="active site" description="Proton acceptor" evidence="6">
    <location>
        <position position="251"/>
    </location>
</feature>
<keyword evidence="7" id="KW-0464">Manganese</keyword>
<evidence type="ECO:0000256" key="3">
    <source>
        <dbReference type="ARBA" id="ARBA00022723"/>
    </source>
</evidence>
<feature type="binding site" evidence="7">
    <location>
        <position position="154"/>
    </location>
    <ligand>
        <name>Mg(2+)</name>
        <dbReference type="ChEBI" id="CHEBI:18420"/>
        <label>1</label>
    </ligand>
</feature>
<dbReference type="PROSITE" id="PS00727">
    <property type="entry name" value="AP_NUCLEASE_F1_2"/>
    <property type="match status" value="1"/>
</dbReference>
<dbReference type="InterPro" id="IPR005135">
    <property type="entry name" value="Endo/exonuclease/phosphatase"/>
</dbReference>
<dbReference type="GO" id="GO:0008311">
    <property type="term" value="F:double-stranded DNA 3'-5' DNA exonuclease activity"/>
    <property type="evidence" value="ECO:0007669"/>
    <property type="project" value="TreeGrafter"/>
</dbReference>
<feature type="active site" evidence="6">
    <location>
        <position position="114"/>
    </location>
</feature>
<dbReference type="Proteomes" id="UP000185003">
    <property type="component" value="Unassembled WGS sequence"/>
</dbReference>
<protein>
    <submittedName>
        <fullName evidence="10">Exodeoxyribonuclease-3</fullName>
    </submittedName>
</protein>
<dbReference type="NCBIfam" id="TIGR00195">
    <property type="entry name" value="exoDNase_III"/>
    <property type="match status" value="1"/>
</dbReference>
<sequence length="259" mass="30292">MPKLLTMRIVTYNVNGLRSAMTKGFTEWLKTDPADVICLQEVKAHRDNVDFQQFEQLGYQDYWFPAQKKGYSGVAILTKIKPDHIQYGNGYMQSDAEGRVIRADFGDISIINTYIPSGTTGDERQTYKYQWLDEFYEYLQQLRKERPNLVVVGDYNIAHMPIDIHNPVANKDSSGYLPEERAWMSKLFDNGFVDTFRHFNPQPDQYSWWSFRANARNNNKGWRIDYINVTTPLQDRLASSAIWQNVKHSDHCPVYLQLK</sequence>
<dbReference type="InterPro" id="IPR020848">
    <property type="entry name" value="AP_endonuclease_F1_CS"/>
</dbReference>
<dbReference type="InterPro" id="IPR004808">
    <property type="entry name" value="AP_endonuc_1"/>
</dbReference>
<feature type="site" description="Interaction with DNA substrate" evidence="8">
    <location>
        <position position="251"/>
    </location>
</feature>